<feature type="domain" description="Homeobox" evidence="3">
    <location>
        <begin position="26"/>
        <end position="93"/>
    </location>
</feature>
<evidence type="ECO:0000256" key="1">
    <source>
        <dbReference type="PROSITE-ProRule" id="PRU00108"/>
    </source>
</evidence>
<dbReference type="SUPFAM" id="SSF46689">
    <property type="entry name" value="Homeodomain-like"/>
    <property type="match status" value="1"/>
</dbReference>
<dbReference type="PROSITE" id="PS50071">
    <property type="entry name" value="HOMEOBOX_2"/>
    <property type="match status" value="1"/>
</dbReference>
<name>A0ABQ0LDI3_MYCCL</name>
<evidence type="ECO:0000259" key="3">
    <source>
        <dbReference type="PROSITE" id="PS50071"/>
    </source>
</evidence>
<comment type="subcellular location">
    <subcellularLocation>
        <location evidence="1">Nucleus</location>
    </subcellularLocation>
</comment>
<feature type="region of interest" description="Disordered" evidence="2">
    <location>
        <begin position="263"/>
        <end position="361"/>
    </location>
</feature>
<feature type="compositionally biased region" description="Polar residues" evidence="2">
    <location>
        <begin position="339"/>
        <end position="353"/>
    </location>
</feature>
<evidence type="ECO:0000256" key="2">
    <source>
        <dbReference type="SAM" id="MobiDB-lite"/>
    </source>
</evidence>
<dbReference type="InterPro" id="IPR009057">
    <property type="entry name" value="Homeodomain-like_sf"/>
</dbReference>
<gene>
    <name evidence="4" type="ORF">MCHLO_06438</name>
</gene>
<dbReference type="Gene3D" id="1.10.10.60">
    <property type="entry name" value="Homeodomain-like"/>
    <property type="match status" value="1"/>
</dbReference>
<keyword evidence="1" id="KW-0539">Nucleus</keyword>
<feature type="region of interest" description="Disordered" evidence="2">
    <location>
        <begin position="1"/>
        <end position="29"/>
    </location>
</feature>
<dbReference type="SMART" id="SM00389">
    <property type="entry name" value="HOX"/>
    <property type="match status" value="1"/>
</dbReference>
<evidence type="ECO:0000313" key="5">
    <source>
        <dbReference type="Proteomes" id="UP000815677"/>
    </source>
</evidence>
<dbReference type="CDD" id="cd00086">
    <property type="entry name" value="homeodomain"/>
    <property type="match status" value="1"/>
</dbReference>
<organism evidence="4 5">
    <name type="scientific">Mycena chlorophos</name>
    <name type="common">Agaric fungus</name>
    <name type="synonym">Agaricus chlorophos</name>
    <dbReference type="NCBI Taxonomy" id="658473"/>
    <lineage>
        <taxon>Eukaryota</taxon>
        <taxon>Fungi</taxon>
        <taxon>Dikarya</taxon>
        <taxon>Basidiomycota</taxon>
        <taxon>Agaricomycotina</taxon>
        <taxon>Agaricomycetes</taxon>
        <taxon>Agaricomycetidae</taxon>
        <taxon>Agaricales</taxon>
        <taxon>Marasmiineae</taxon>
        <taxon>Mycenaceae</taxon>
        <taxon>Mycena</taxon>
    </lineage>
</organism>
<proteinExistence type="predicted"/>
<dbReference type="Proteomes" id="UP000815677">
    <property type="component" value="Unassembled WGS sequence"/>
</dbReference>
<evidence type="ECO:0000313" key="4">
    <source>
        <dbReference type="EMBL" id="GAT49077.1"/>
    </source>
</evidence>
<dbReference type="EMBL" id="DF845271">
    <property type="protein sequence ID" value="GAT49077.1"/>
    <property type="molecule type" value="Genomic_DNA"/>
</dbReference>
<feature type="DNA-binding region" description="Homeobox" evidence="1">
    <location>
        <begin position="28"/>
        <end position="94"/>
    </location>
</feature>
<accession>A0ABQ0LDI3</accession>
<reference evidence="4" key="1">
    <citation type="submission" date="2014-09" db="EMBL/GenBank/DDBJ databases">
        <title>Genome sequence of the luminous mushroom Mycena chlorophos for searching fungal bioluminescence genes.</title>
        <authorList>
            <person name="Tanaka Y."/>
            <person name="Kasuga D."/>
            <person name="Oba Y."/>
            <person name="Hase S."/>
            <person name="Sato K."/>
            <person name="Oba Y."/>
            <person name="Sakakibara Y."/>
        </authorList>
    </citation>
    <scope>NUCLEOTIDE SEQUENCE</scope>
</reference>
<sequence length="459" mass="50958">MASTGPDLSAPPLPNDHPSMNTRSATAPRKAVRFFPPRAIRLLNDLWAITNFPNRLQLEALLVQIQQVPGEEECTYRRVYQWFQNQRSKFKPVSGSASPSSRTAPPPPPSHRLSSRWPTVNHELRGMIKQVWKSVPEKSRPSLRDYWINTAWSEYRPAATCADIARYLDHLQGKEDRKKEKRAAVPIEVDEQPLPEPAAQHHDDDEEAMGAHASSDDDTPLVLSHKHLQQRPLPWHSTNGPDDDVEMPLTPTLAEPFVRHRDLYPTTTSDNLPTPPASRAPSLALKPEPSVSPTVRHSSLPAITALAPLPPSTASRSRSPSHTPVVDELQDDDDRPESRASSVFSPRHTQSPVTPGPSFAHISFTMTSTKRTTSHDEATTTATLTRTIADFTPPPDGAIANPFSHFSSDLPAPSSRESTPLRTLRAVYAEIENFDPPPMLWIDYIFYLAFALLSTAPSS</sequence>
<feature type="region of interest" description="Disordered" evidence="2">
    <location>
        <begin position="191"/>
        <end position="219"/>
    </location>
</feature>
<feature type="compositionally biased region" description="Low complexity" evidence="2">
    <location>
        <begin position="298"/>
        <end position="324"/>
    </location>
</feature>
<keyword evidence="1" id="KW-0371">Homeobox</keyword>
<dbReference type="InterPro" id="IPR001356">
    <property type="entry name" value="HD"/>
</dbReference>
<keyword evidence="5" id="KW-1185">Reference proteome</keyword>
<protein>
    <recommendedName>
        <fullName evidence="3">Homeobox domain-containing protein</fullName>
    </recommendedName>
</protein>
<keyword evidence="1" id="KW-0238">DNA-binding</keyword>
<feature type="compositionally biased region" description="Low complexity" evidence="2">
    <location>
        <begin position="92"/>
        <end position="103"/>
    </location>
</feature>
<feature type="region of interest" description="Disordered" evidence="2">
    <location>
        <begin position="90"/>
        <end position="116"/>
    </location>
</feature>